<organism evidence="1 2">
    <name type="scientific">Cichorium intybus</name>
    <name type="common">Chicory</name>
    <dbReference type="NCBI Taxonomy" id="13427"/>
    <lineage>
        <taxon>Eukaryota</taxon>
        <taxon>Viridiplantae</taxon>
        <taxon>Streptophyta</taxon>
        <taxon>Embryophyta</taxon>
        <taxon>Tracheophyta</taxon>
        <taxon>Spermatophyta</taxon>
        <taxon>Magnoliopsida</taxon>
        <taxon>eudicotyledons</taxon>
        <taxon>Gunneridae</taxon>
        <taxon>Pentapetalae</taxon>
        <taxon>asterids</taxon>
        <taxon>campanulids</taxon>
        <taxon>Asterales</taxon>
        <taxon>Asteraceae</taxon>
        <taxon>Cichorioideae</taxon>
        <taxon>Cichorieae</taxon>
        <taxon>Cichoriinae</taxon>
        <taxon>Cichorium</taxon>
    </lineage>
</organism>
<keyword evidence="2" id="KW-1185">Reference proteome</keyword>
<dbReference type="EMBL" id="CM042012">
    <property type="protein sequence ID" value="KAI3753323.1"/>
    <property type="molecule type" value="Genomic_DNA"/>
</dbReference>
<accession>A0ACB9E2V8</accession>
<evidence type="ECO:0000313" key="2">
    <source>
        <dbReference type="Proteomes" id="UP001055811"/>
    </source>
</evidence>
<reference evidence="1 2" key="2">
    <citation type="journal article" date="2022" name="Mol. Ecol. Resour.">
        <title>The genomes of chicory, endive, great burdock and yacon provide insights into Asteraceae paleo-polyploidization history and plant inulin production.</title>
        <authorList>
            <person name="Fan W."/>
            <person name="Wang S."/>
            <person name="Wang H."/>
            <person name="Wang A."/>
            <person name="Jiang F."/>
            <person name="Liu H."/>
            <person name="Zhao H."/>
            <person name="Xu D."/>
            <person name="Zhang Y."/>
        </authorList>
    </citation>
    <scope>NUCLEOTIDE SEQUENCE [LARGE SCALE GENOMIC DNA]</scope>
    <source>
        <strain evidence="2">cv. Punajuju</strain>
        <tissue evidence="1">Leaves</tissue>
    </source>
</reference>
<evidence type="ECO:0000313" key="1">
    <source>
        <dbReference type="EMBL" id="KAI3753323.1"/>
    </source>
</evidence>
<reference evidence="2" key="1">
    <citation type="journal article" date="2022" name="Mol. Ecol. Resour.">
        <title>The genomes of chicory, endive, great burdock and yacon provide insights into Asteraceae palaeo-polyploidization history and plant inulin production.</title>
        <authorList>
            <person name="Fan W."/>
            <person name="Wang S."/>
            <person name="Wang H."/>
            <person name="Wang A."/>
            <person name="Jiang F."/>
            <person name="Liu H."/>
            <person name="Zhao H."/>
            <person name="Xu D."/>
            <person name="Zhang Y."/>
        </authorList>
    </citation>
    <scope>NUCLEOTIDE SEQUENCE [LARGE SCALE GENOMIC DNA]</scope>
    <source>
        <strain evidence="2">cv. Punajuju</strain>
    </source>
</reference>
<gene>
    <name evidence="1" type="ORF">L2E82_25374</name>
</gene>
<comment type="caution">
    <text evidence="1">The sequence shown here is derived from an EMBL/GenBank/DDBJ whole genome shotgun (WGS) entry which is preliminary data.</text>
</comment>
<protein>
    <submittedName>
        <fullName evidence="1">Uncharacterized protein</fullName>
    </submittedName>
</protein>
<dbReference type="Proteomes" id="UP001055811">
    <property type="component" value="Linkage Group LG04"/>
</dbReference>
<name>A0ACB9E2V8_CICIN</name>
<sequence length="89" mass="10173">MWKLNGAILDDIIFQLILNVRDMVNEHITDEEETSVGLREGKCKLQDNEDAMVTSPREGGEHFSRMSPNAKNLPCHSMDYTPYMPDFGE</sequence>
<proteinExistence type="predicted"/>